<evidence type="ECO:0000313" key="10">
    <source>
        <dbReference type="Proteomes" id="UP001500782"/>
    </source>
</evidence>
<dbReference type="EMBL" id="BAAADJ010000019">
    <property type="protein sequence ID" value="GAA0327992.1"/>
    <property type="molecule type" value="Genomic_DNA"/>
</dbReference>
<organism evidence="9 10">
    <name type="scientific">Bacillus carboniphilus</name>
    <dbReference type="NCBI Taxonomy" id="86663"/>
    <lineage>
        <taxon>Bacteria</taxon>
        <taxon>Bacillati</taxon>
        <taxon>Bacillota</taxon>
        <taxon>Bacilli</taxon>
        <taxon>Bacillales</taxon>
        <taxon>Bacillaceae</taxon>
        <taxon>Bacillus</taxon>
    </lineage>
</organism>
<dbReference type="Gene3D" id="3.40.630.10">
    <property type="entry name" value="Zn peptidases"/>
    <property type="match status" value="1"/>
</dbReference>
<feature type="active site" description="Proton donor/acceptor" evidence="7">
    <location>
        <position position="293"/>
    </location>
</feature>
<reference evidence="10" key="1">
    <citation type="journal article" date="2019" name="Int. J. Syst. Evol. Microbiol.">
        <title>The Global Catalogue of Microorganisms (GCM) 10K type strain sequencing project: providing services to taxonomists for standard genome sequencing and annotation.</title>
        <authorList>
            <consortium name="The Broad Institute Genomics Platform"/>
            <consortium name="The Broad Institute Genome Sequencing Center for Infectious Disease"/>
            <person name="Wu L."/>
            <person name="Ma J."/>
        </authorList>
    </citation>
    <scope>NUCLEOTIDE SEQUENCE [LARGE SCALE GENOMIC DNA]</scope>
    <source>
        <strain evidence="10">JCM 9731</strain>
    </source>
</reference>
<dbReference type="InterPro" id="IPR000834">
    <property type="entry name" value="Peptidase_M14"/>
</dbReference>
<evidence type="ECO:0000256" key="3">
    <source>
        <dbReference type="ARBA" id="ARBA00022670"/>
    </source>
</evidence>
<evidence type="ECO:0000259" key="8">
    <source>
        <dbReference type="PROSITE" id="PS52035"/>
    </source>
</evidence>
<dbReference type="PRINTS" id="PR00765">
    <property type="entry name" value="CRBOXYPTASEA"/>
</dbReference>
<comment type="cofactor">
    <cofactor evidence="1">
        <name>Zn(2+)</name>
        <dbReference type="ChEBI" id="CHEBI:29105"/>
    </cofactor>
</comment>
<dbReference type="RefSeq" id="WP_343798362.1">
    <property type="nucleotide sequence ID" value="NZ_BAAADJ010000019.1"/>
</dbReference>
<sequence length="335" mass="38084">MSKTCLKKVTVVMIVCAFIFFHRLEVTVGSSIHTNVPYSPSVLKRDLHGIHSKFPEHVNIQTIGYSVLGYPIWAVQVGSGNYSIVILGAHHGREWLTSTLLMRMIEDTAIKMKNNDPAYKILNDVSITFIPMVNPDGVLIQQGLAEKATKKLSQKWIAMNEGERDFSRWKSNAQGIDLNRQYPAGWPELSDQPNEPSYKFYKGKKPLIAPEARAVSHFLHRKKPLLVATYHSAGREIYYRFGKEQNVKRDTAIATRIAEVTGYKLAKPPKKATGGGLTDWFITEFRRPALTIEIGSYPGETSLPLSIFYEEWLRNRKVPFVLTQLARENIHKKEE</sequence>
<evidence type="ECO:0000256" key="7">
    <source>
        <dbReference type="PROSITE-ProRule" id="PRU01379"/>
    </source>
</evidence>
<comment type="similarity">
    <text evidence="2 7">Belongs to the peptidase M14 family.</text>
</comment>
<evidence type="ECO:0000313" key="9">
    <source>
        <dbReference type="EMBL" id="GAA0327992.1"/>
    </source>
</evidence>
<keyword evidence="6" id="KW-0482">Metalloprotease</keyword>
<evidence type="ECO:0000256" key="1">
    <source>
        <dbReference type="ARBA" id="ARBA00001947"/>
    </source>
</evidence>
<evidence type="ECO:0000256" key="5">
    <source>
        <dbReference type="ARBA" id="ARBA00022833"/>
    </source>
</evidence>
<keyword evidence="4" id="KW-0378">Hydrolase</keyword>
<dbReference type="Proteomes" id="UP001500782">
    <property type="component" value="Unassembled WGS sequence"/>
</dbReference>
<dbReference type="Pfam" id="PF00246">
    <property type="entry name" value="Peptidase_M14"/>
    <property type="match status" value="1"/>
</dbReference>
<dbReference type="SUPFAM" id="SSF53187">
    <property type="entry name" value="Zn-dependent exopeptidases"/>
    <property type="match status" value="1"/>
</dbReference>
<dbReference type="PANTHER" id="PTHR11705">
    <property type="entry name" value="PROTEASE FAMILY M14 CARBOXYPEPTIDASE A,B"/>
    <property type="match status" value="1"/>
</dbReference>
<proteinExistence type="inferred from homology"/>
<keyword evidence="3" id="KW-0645">Protease</keyword>
<accession>A0ABP3FW30</accession>
<dbReference type="SMART" id="SM00631">
    <property type="entry name" value="Zn_pept"/>
    <property type="match status" value="1"/>
</dbReference>
<dbReference type="PANTHER" id="PTHR11705:SF143">
    <property type="entry name" value="SLL0236 PROTEIN"/>
    <property type="match status" value="1"/>
</dbReference>
<evidence type="ECO:0000256" key="2">
    <source>
        <dbReference type="ARBA" id="ARBA00005988"/>
    </source>
</evidence>
<protein>
    <recommendedName>
        <fullName evidence="8">Peptidase M14 domain-containing protein</fullName>
    </recommendedName>
</protein>
<evidence type="ECO:0000256" key="4">
    <source>
        <dbReference type="ARBA" id="ARBA00022801"/>
    </source>
</evidence>
<gene>
    <name evidence="9" type="ORF">GCM10008967_18090</name>
</gene>
<keyword evidence="10" id="KW-1185">Reference proteome</keyword>
<comment type="caution">
    <text evidence="9">The sequence shown here is derived from an EMBL/GenBank/DDBJ whole genome shotgun (WGS) entry which is preliminary data.</text>
</comment>
<keyword evidence="5" id="KW-0862">Zinc</keyword>
<evidence type="ECO:0000256" key="6">
    <source>
        <dbReference type="ARBA" id="ARBA00023049"/>
    </source>
</evidence>
<name>A0ABP3FW30_9BACI</name>
<feature type="domain" description="Peptidase M14" evidence="8">
    <location>
        <begin position="36"/>
        <end position="326"/>
    </location>
</feature>
<dbReference type="PROSITE" id="PS52035">
    <property type="entry name" value="PEPTIDASE_M14"/>
    <property type="match status" value="1"/>
</dbReference>